<evidence type="ECO:0000313" key="2">
    <source>
        <dbReference type="Proteomes" id="UP000594263"/>
    </source>
</evidence>
<dbReference type="Proteomes" id="UP000594263">
    <property type="component" value="Unplaced"/>
</dbReference>
<name>A0A7N0V1S2_KALFE</name>
<dbReference type="AlphaFoldDB" id="A0A7N0V1S2"/>
<organism evidence="1 2">
    <name type="scientific">Kalanchoe fedtschenkoi</name>
    <name type="common">Lavender scallops</name>
    <name type="synonym">South American air plant</name>
    <dbReference type="NCBI Taxonomy" id="63787"/>
    <lineage>
        <taxon>Eukaryota</taxon>
        <taxon>Viridiplantae</taxon>
        <taxon>Streptophyta</taxon>
        <taxon>Embryophyta</taxon>
        <taxon>Tracheophyta</taxon>
        <taxon>Spermatophyta</taxon>
        <taxon>Magnoliopsida</taxon>
        <taxon>eudicotyledons</taxon>
        <taxon>Gunneridae</taxon>
        <taxon>Pentapetalae</taxon>
        <taxon>Saxifragales</taxon>
        <taxon>Crassulaceae</taxon>
        <taxon>Kalanchoe</taxon>
    </lineage>
</organism>
<sequence length="79" mass="9136">MDNIELTNFRNCRTKVTRVKLHSGIIVLSVEDISHPSVQTPEQILEDNIFGQVANDLREQDYQPSPLAHDCRRERSFLT</sequence>
<keyword evidence="2" id="KW-1185">Reference proteome</keyword>
<evidence type="ECO:0000313" key="1">
    <source>
        <dbReference type="EnsemblPlants" id="Kaladp0095s0044.1.v1.1.CDS.1"/>
    </source>
</evidence>
<dbReference type="EnsemblPlants" id="Kaladp0095s0044.1.v1.1">
    <property type="protein sequence ID" value="Kaladp0095s0044.1.v1.1.CDS.1"/>
    <property type="gene ID" value="Kaladp0095s0044.v1.1"/>
</dbReference>
<dbReference type="Gramene" id="Kaladp0095s0044.1.v1.1">
    <property type="protein sequence ID" value="Kaladp0095s0044.1.v1.1.CDS.1"/>
    <property type="gene ID" value="Kaladp0095s0044.v1.1"/>
</dbReference>
<proteinExistence type="predicted"/>
<reference evidence="1" key="1">
    <citation type="submission" date="2021-01" db="UniProtKB">
        <authorList>
            <consortium name="EnsemblPlants"/>
        </authorList>
    </citation>
    <scope>IDENTIFICATION</scope>
</reference>
<protein>
    <submittedName>
        <fullName evidence="1">Uncharacterized protein</fullName>
    </submittedName>
</protein>
<accession>A0A7N0V1S2</accession>